<protein>
    <submittedName>
        <fullName evidence="6">Uncharacterized protein</fullName>
    </submittedName>
</protein>
<organism evidence="6 7">
    <name type="scientific">Thiocapsa roseopersicina</name>
    <dbReference type="NCBI Taxonomy" id="1058"/>
    <lineage>
        <taxon>Bacteria</taxon>
        <taxon>Pseudomonadati</taxon>
        <taxon>Pseudomonadota</taxon>
        <taxon>Gammaproteobacteria</taxon>
        <taxon>Chromatiales</taxon>
        <taxon>Chromatiaceae</taxon>
        <taxon>Thiocapsa</taxon>
    </lineage>
</organism>
<keyword evidence="4 5" id="KW-0472">Membrane</keyword>
<sequence length="378" mass="40377">MKVPHIDVPLRVHTMISKRIAAFGDYFAPILCVLRSFAPMHVRTLVRIGLLGVLASGLNAAGYLALMPLIGFATKANENLVLGPWSLPAGATGLLLLIGLAVALAIGALEVGYLNYRSALTLVRDTATEAAIRGLGQVRSVKPAGRRRRAVNDVLGSVSFGCGILMRQVASGLAEAMELVVFIGVLLWLSPALTLAFLLCATVAGLFYARSVGAVTGAIVDNRALAARARDDIKTLAADLDAEPEDAGTPSALRERVRLMYEAGPVAELMEGKLHIRRESKRGPMMVEYLFPVALVVFPLLVLPGGHLTDDLGPIIVYLLFLRKVIGLLQGLAGQMMLVGRIHPLLQCYADLQQGKSPARCPFMGNAADENLDPDEDT</sequence>
<dbReference type="STRING" id="1058.SAMN05421783_105132"/>
<comment type="subcellular location">
    <subcellularLocation>
        <location evidence="1">Cell membrane</location>
        <topology evidence="1">Multi-pass membrane protein</topology>
    </subcellularLocation>
</comment>
<dbReference type="InterPro" id="IPR036640">
    <property type="entry name" value="ABC1_TM_sf"/>
</dbReference>
<feature type="transmembrane region" description="Helical" evidence="5">
    <location>
        <begin position="150"/>
        <end position="170"/>
    </location>
</feature>
<reference evidence="7" key="1">
    <citation type="submission" date="2016-10" db="EMBL/GenBank/DDBJ databases">
        <authorList>
            <person name="Varghese N."/>
            <person name="Submissions S."/>
        </authorList>
    </citation>
    <scope>NUCLEOTIDE SEQUENCE [LARGE SCALE GENOMIC DNA]</scope>
    <source>
        <strain evidence="7">DSM 217</strain>
    </source>
</reference>
<feature type="transmembrane region" description="Helical" evidence="5">
    <location>
        <begin position="50"/>
        <end position="73"/>
    </location>
</feature>
<feature type="transmembrane region" description="Helical" evidence="5">
    <location>
        <begin position="182"/>
        <end position="209"/>
    </location>
</feature>
<feature type="transmembrane region" description="Helical" evidence="5">
    <location>
        <begin position="286"/>
        <end position="303"/>
    </location>
</feature>
<accession>A0A1H2UIN2</accession>
<dbReference type="SUPFAM" id="SSF90123">
    <property type="entry name" value="ABC transporter transmembrane region"/>
    <property type="match status" value="1"/>
</dbReference>
<dbReference type="GO" id="GO:0005886">
    <property type="term" value="C:plasma membrane"/>
    <property type="evidence" value="ECO:0007669"/>
    <property type="project" value="UniProtKB-SubCell"/>
</dbReference>
<evidence type="ECO:0000256" key="3">
    <source>
        <dbReference type="ARBA" id="ARBA00022989"/>
    </source>
</evidence>
<dbReference type="GO" id="GO:0005524">
    <property type="term" value="F:ATP binding"/>
    <property type="evidence" value="ECO:0007669"/>
    <property type="project" value="InterPro"/>
</dbReference>
<evidence type="ECO:0000256" key="1">
    <source>
        <dbReference type="ARBA" id="ARBA00004651"/>
    </source>
</evidence>
<gene>
    <name evidence="6" type="ORF">SAMN05421783_105132</name>
</gene>
<keyword evidence="3 5" id="KW-1133">Transmembrane helix</keyword>
<feature type="transmembrane region" description="Helical" evidence="5">
    <location>
        <begin position="315"/>
        <end position="333"/>
    </location>
</feature>
<evidence type="ECO:0000256" key="4">
    <source>
        <dbReference type="ARBA" id="ARBA00023136"/>
    </source>
</evidence>
<evidence type="ECO:0000256" key="2">
    <source>
        <dbReference type="ARBA" id="ARBA00022692"/>
    </source>
</evidence>
<evidence type="ECO:0000313" key="7">
    <source>
        <dbReference type="Proteomes" id="UP000198816"/>
    </source>
</evidence>
<dbReference type="Proteomes" id="UP000198816">
    <property type="component" value="Unassembled WGS sequence"/>
</dbReference>
<proteinExistence type="predicted"/>
<evidence type="ECO:0000256" key="5">
    <source>
        <dbReference type="SAM" id="Phobius"/>
    </source>
</evidence>
<feature type="transmembrane region" description="Helical" evidence="5">
    <location>
        <begin position="93"/>
        <end position="114"/>
    </location>
</feature>
<keyword evidence="7" id="KW-1185">Reference proteome</keyword>
<dbReference type="EMBL" id="FNNZ01000005">
    <property type="protein sequence ID" value="SDW56026.1"/>
    <property type="molecule type" value="Genomic_DNA"/>
</dbReference>
<name>A0A1H2UIN2_THIRO</name>
<dbReference type="AlphaFoldDB" id="A0A1H2UIN2"/>
<keyword evidence="2 5" id="KW-0812">Transmembrane</keyword>
<evidence type="ECO:0000313" key="6">
    <source>
        <dbReference type="EMBL" id="SDW56026.1"/>
    </source>
</evidence>
<feature type="transmembrane region" description="Helical" evidence="5">
    <location>
        <begin position="20"/>
        <end position="38"/>
    </location>
</feature>